<reference evidence="3" key="1">
    <citation type="submission" date="2020-10" db="EMBL/GenBank/DDBJ databases">
        <authorList>
            <person name="Han B."/>
            <person name="Lu T."/>
            <person name="Zhao Q."/>
            <person name="Huang X."/>
            <person name="Zhao Y."/>
        </authorList>
    </citation>
    <scope>NUCLEOTIDE SEQUENCE</scope>
</reference>
<feature type="region of interest" description="Disordered" evidence="1">
    <location>
        <begin position="61"/>
        <end position="83"/>
    </location>
</feature>
<dbReference type="PANTHER" id="PTHR11697:SF230">
    <property type="entry name" value="ZINC FINGER, MYM DOMAIN CONTAINING 1"/>
    <property type="match status" value="1"/>
</dbReference>
<dbReference type="Pfam" id="PF14291">
    <property type="entry name" value="DUF4371"/>
    <property type="match status" value="1"/>
</dbReference>
<dbReference type="EMBL" id="CAJGYO010000002">
    <property type="protein sequence ID" value="CAD6214027.1"/>
    <property type="molecule type" value="Genomic_DNA"/>
</dbReference>
<feature type="compositionally biased region" description="Basic and acidic residues" evidence="1">
    <location>
        <begin position="74"/>
        <end position="83"/>
    </location>
</feature>
<sequence length="449" mass="51525">MRLRSTLEAPLGLRVLLTMVRVIVERTLRVAKRTTSQGIRVKDDALDGQNDNYLNTMERYYAKKDASNSNTGNKETESRLEQKRPRIELDLRDIVDDPGNRKPIDEFHHDIRDEARRAYLQKGPYRPTGHKFSKTKVNGKGQARGFVGSWFDQFDWFVNDKGNVIERFLGIEHVSGTTSYSLKEALDTMLRRYGLSISKIRGQGYDGASNMRGQFHGLQRLVLNENPFAKCCTSTFDFFNYVTSIVNTVSVSCKRKDQLLQNHHDHLVQQLDSGDIFPGRGKNQETSLARPGDTRWGTHHKTLARLMLMWGSVLEVLENVSEDGTDGEKKTIASGLITKMESFEFVFILHLMIRVLGLTQEISQCLQRKNQNIVRAIGLIGSVMRNMNAMRENGWDDLFEEVKSFCVQKKIDIPNMEDMIPVRGRSKFRGAKLVTHYHHFSSWNFHCCD</sequence>
<accession>A0A811MXH2</accession>
<dbReference type="InterPro" id="IPR055298">
    <property type="entry name" value="AtLOH3-like"/>
</dbReference>
<feature type="domain" description="DUF4371" evidence="2">
    <location>
        <begin position="157"/>
        <end position="217"/>
    </location>
</feature>
<comment type="caution">
    <text evidence="3">The sequence shown here is derived from an EMBL/GenBank/DDBJ whole genome shotgun (WGS) entry which is preliminary data.</text>
</comment>
<keyword evidence="4" id="KW-1185">Reference proteome</keyword>
<dbReference type="Proteomes" id="UP000604825">
    <property type="component" value="Unassembled WGS sequence"/>
</dbReference>
<evidence type="ECO:0000313" key="4">
    <source>
        <dbReference type="Proteomes" id="UP000604825"/>
    </source>
</evidence>
<dbReference type="InterPro" id="IPR012337">
    <property type="entry name" value="RNaseH-like_sf"/>
</dbReference>
<proteinExistence type="predicted"/>
<name>A0A811MXH2_9POAL</name>
<protein>
    <recommendedName>
        <fullName evidence="2">DUF4371 domain-containing protein</fullName>
    </recommendedName>
</protein>
<dbReference type="OrthoDB" id="688334at2759"/>
<gene>
    <name evidence="3" type="ORF">NCGR_LOCUS9498</name>
</gene>
<evidence type="ECO:0000259" key="2">
    <source>
        <dbReference type="Pfam" id="PF14291"/>
    </source>
</evidence>
<dbReference type="InterPro" id="IPR025398">
    <property type="entry name" value="DUF4371"/>
</dbReference>
<evidence type="ECO:0000313" key="3">
    <source>
        <dbReference type="EMBL" id="CAD6214027.1"/>
    </source>
</evidence>
<dbReference type="PANTHER" id="PTHR11697">
    <property type="entry name" value="GENERAL TRANSCRIPTION FACTOR 2-RELATED ZINC FINGER PROTEIN"/>
    <property type="match status" value="1"/>
</dbReference>
<evidence type="ECO:0000256" key="1">
    <source>
        <dbReference type="SAM" id="MobiDB-lite"/>
    </source>
</evidence>
<organism evidence="3 4">
    <name type="scientific">Miscanthus lutarioriparius</name>
    <dbReference type="NCBI Taxonomy" id="422564"/>
    <lineage>
        <taxon>Eukaryota</taxon>
        <taxon>Viridiplantae</taxon>
        <taxon>Streptophyta</taxon>
        <taxon>Embryophyta</taxon>
        <taxon>Tracheophyta</taxon>
        <taxon>Spermatophyta</taxon>
        <taxon>Magnoliopsida</taxon>
        <taxon>Liliopsida</taxon>
        <taxon>Poales</taxon>
        <taxon>Poaceae</taxon>
        <taxon>PACMAD clade</taxon>
        <taxon>Panicoideae</taxon>
        <taxon>Andropogonodae</taxon>
        <taxon>Andropogoneae</taxon>
        <taxon>Saccharinae</taxon>
        <taxon>Miscanthus</taxon>
    </lineage>
</organism>
<dbReference type="AlphaFoldDB" id="A0A811MXH2"/>
<dbReference type="SUPFAM" id="SSF53098">
    <property type="entry name" value="Ribonuclease H-like"/>
    <property type="match status" value="1"/>
</dbReference>